<evidence type="ECO:0000313" key="2">
    <source>
        <dbReference type="Proteomes" id="UP000028504"/>
    </source>
</evidence>
<organism evidence="1 2">
    <name type="scientific">Corynebacterium atypicum</name>
    <dbReference type="NCBI Taxonomy" id="191610"/>
    <lineage>
        <taxon>Bacteria</taxon>
        <taxon>Bacillati</taxon>
        <taxon>Actinomycetota</taxon>
        <taxon>Actinomycetes</taxon>
        <taxon>Mycobacteriales</taxon>
        <taxon>Corynebacteriaceae</taxon>
        <taxon>Corynebacterium</taxon>
    </lineage>
</organism>
<keyword evidence="2" id="KW-1185">Reference proteome</keyword>
<proteinExistence type="predicted"/>
<sequence length="128" mass="14624">MSMSTQFGQTVDQYVERLREFAEGEYLRPEERERWDQPFDPVVLPDSRRILLQLVAQLDEAPRPASTADLEPIFRAAVARLQDFNEAHASAVLEPEEYAELNELFARMAKACGMADEELGELPQLEGR</sequence>
<gene>
    <name evidence="1" type="ORF">CATYP_05205</name>
</gene>
<protein>
    <submittedName>
        <fullName evidence="1">Uncharacterized protein</fullName>
    </submittedName>
</protein>
<accession>A0ABN4DFH3</accession>
<reference evidence="1 2" key="1">
    <citation type="submission" date="2014-07" db="EMBL/GenBank/DDBJ databases">
        <title>Complete genome sequence of Corynebacterium atypicum DSM 44849: identifiction of the mycolic acid biosynthesis genes.</title>
        <authorList>
            <person name="Tippelt A."/>
            <person name="Mollmann S."/>
            <person name="Albersmeier A."/>
            <person name="Jaenicke S."/>
            <person name="Ruckert C."/>
            <person name="Tauch A."/>
        </authorList>
    </citation>
    <scope>NUCLEOTIDE SEQUENCE [LARGE SCALE GENOMIC DNA]</scope>
    <source>
        <strain evidence="1 2">R2070</strain>
    </source>
</reference>
<name>A0ABN4DFH3_9CORY</name>
<dbReference type="Proteomes" id="UP000028504">
    <property type="component" value="Chromosome"/>
</dbReference>
<dbReference type="EMBL" id="CP008944">
    <property type="protein sequence ID" value="AIG64124.1"/>
    <property type="molecule type" value="Genomic_DNA"/>
</dbReference>
<dbReference type="RefSeq" id="WP_038605449.1">
    <property type="nucleotide sequence ID" value="NZ_CP008944.1"/>
</dbReference>
<evidence type="ECO:0000313" key="1">
    <source>
        <dbReference type="EMBL" id="AIG64124.1"/>
    </source>
</evidence>